<dbReference type="PANTHER" id="PTHR30363">
    <property type="entry name" value="HTH-TYPE TRANSCRIPTIONAL REGULATOR SRLR-RELATED"/>
    <property type="match status" value="1"/>
</dbReference>
<dbReference type="AlphaFoldDB" id="A0A1M6EE85"/>
<feature type="domain" description="HTH deoR-type" evidence="4">
    <location>
        <begin position="1"/>
        <end position="55"/>
    </location>
</feature>
<dbReference type="SUPFAM" id="SSF100950">
    <property type="entry name" value="NagB/RpiA/CoA transferase-like"/>
    <property type="match status" value="1"/>
</dbReference>
<dbReference type="GO" id="GO:0003700">
    <property type="term" value="F:DNA-binding transcription factor activity"/>
    <property type="evidence" value="ECO:0007669"/>
    <property type="project" value="InterPro"/>
</dbReference>
<dbReference type="SMART" id="SM00420">
    <property type="entry name" value="HTH_DEOR"/>
    <property type="match status" value="1"/>
</dbReference>
<evidence type="ECO:0000256" key="1">
    <source>
        <dbReference type="ARBA" id="ARBA00023015"/>
    </source>
</evidence>
<dbReference type="EMBL" id="FQYY01000005">
    <property type="protein sequence ID" value="SHI83618.1"/>
    <property type="molecule type" value="Genomic_DNA"/>
</dbReference>
<dbReference type="Gene3D" id="1.10.10.10">
    <property type="entry name" value="Winged helix-like DNA-binding domain superfamily/Winged helix DNA-binding domain"/>
    <property type="match status" value="1"/>
</dbReference>
<dbReference type="InterPro" id="IPR036388">
    <property type="entry name" value="WH-like_DNA-bd_sf"/>
</dbReference>
<dbReference type="PANTHER" id="PTHR30363:SF44">
    <property type="entry name" value="AGA OPERON TRANSCRIPTIONAL REPRESSOR-RELATED"/>
    <property type="match status" value="1"/>
</dbReference>
<evidence type="ECO:0000313" key="5">
    <source>
        <dbReference type="EMBL" id="SHI83618.1"/>
    </source>
</evidence>
<keyword evidence="6" id="KW-1185">Reference proteome</keyword>
<dbReference type="GO" id="GO:0003677">
    <property type="term" value="F:DNA binding"/>
    <property type="evidence" value="ECO:0007669"/>
    <property type="project" value="UniProtKB-KW"/>
</dbReference>
<organism evidence="5 6">
    <name type="scientific">Mesonia phycicola</name>
    <dbReference type="NCBI Taxonomy" id="579105"/>
    <lineage>
        <taxon>Bacteria</taxon>
        <taxon>Pseudomonadati</taxon>
        <taxon>Bacteroidota</taxon>
        <taxon>Flavobacteriia</taxon>
        <taxon>Flavobacteriales</taxon>
        <taxon>Flavobacteriaceae</taxon>
        <taxon>Mesonia</taxon>
    </lineage>
</organism>
<dbReference type="STRING" id="579105.SAMN04488096_10539"/>
<sequence length="250" mass="27399">MKRHQEILDILNKDKYVDVSYLCNKLNVSAVTIRKDLKRLEDKGLLYRTHGGASSENPYMKDRPINEKEKIFIEEKNGIANAAAALISENDSFMIASGTTVQALAKAINIQGKLNIITSSLNVAVELLKNKDYDVIQLGGNVRHSSSSVTGHYANFILNDISCNQLFIGVDGIDLDFGCTTTSLEEAALNKKMIQSAQKTIVLADSSKFGKKSFGKICSLDAVHHIITDKGISNTVVNRIKARGIKITVV</sequence>
<dbReference type="InterPro" id="IPR018356">
    <property type="entry name" value="Tscrpt_reg_HTH_DeoR_CS"/>
</dbReference>
<evidence type="ECO:0000256" key="3">
    <source>
        <dbReference type="ARBA" id="ARBA00023163"/>
    </source>
</evidence>
<dbReference type="PROSITE" id="PS00894">
    <property type="entry name" value="HTH_DEOR_1"/>
    <property type="match status" value="1"/>
</dbReference>
<dbReference type="Gene3D" id="3.40.50.1360">
    <property type="match status" value="1"/>
</dbReference>
<dbReference type="SMART" id="SM01134">
    <property type="entry name" value="DeoRC"/>
    <property type="match status" value="1"/>
</dbReference>
<dbReference type="Proteomes" id="UP000184225">
    <property type="component" value="Unassembled WGS sequence"/>
</dbReference>
<evidence type="ECO:0000259" key="4">
    <source>
        <dbReference type="PROSITE" id="PS51000"/>
    </source>
</evidence>
<dbReference type="InterPro" id="IPR014036">
    <property type="entry name" value="DeoR-like_C"/>
</dbReference>
<dbReference type="Pfam" id="PF08220">
    <property type="entry name" value="HTH_DeoR"/>
    <property type="match status" value="1"/>
</dbReference>
<dbReference type="PROSITE" id="PS51000">
    <property type="entry name" value="HTH_DEOR_2"/>
    <property type="match status" value="1"/>
</dbReference>
<keyword evidence="2" id="KW-0238">DNA-binding</keyword>
<dbReference type="Pfam" id="PF00455">
    <property type="entry name" value="DeoRC"/>
    <property type="match status" value="1"/>
</dbReference>
<proteinExistence type="predicted"/>
<dbReference type="InterPro" id="IPR036390">
    <property type="entry name" value="WH_DNA-bd_sf"/>
</dbReference>
<dbReference type="InterPro" id="IPR037171">
    <property type="entry name" value="NagB/RpiA_transferase-like"/>
</dbReference>
<name>A0A1M6EE85_9FLAO</name>
<dbReference type="PRINTS" id="PR00037">
    <property type="entry name" value="HTHLACR"/>
</dbReference>
<keyword evidence="1" id="KW-0805">Transcription regulation</keyword>
<evidence type="ECO:0000256" key="2">
    <source>
        <dbReference type="ARBA" id="ARBA00023125"/>
    </source>
</evidence>
<dbReference type="SUPFAM" id="SSF46785">
    <property type="entry name" value="Winged helix' DNA-binding domain"/>
    <property type="match status" value="1"/>
</dbReference>
<accession>A0A1M6EE85</accession>
<gene>
    <name evidence="5" type="ORF">SAMN04488096_10539</name>
</gene>
<dbReference type="InterPro" id="IPR001034">
    <property type="entry name" value="DeoR_HTH"/>
</dbReference>
<evidence type="ECO:0000313" key="6">
    <source>
        <dbReference type="Proteomes" id="UP000184225"/>
    </source>
</evidence>
<dbReference type="RefSeq" id="WP_073150194.1">
    <property type="nucleotide sequence ID" value="NZ_FQYY01000005.1"/>
</dbReference>
<keyword evidence="3" id="KW-0804">Transcription</keyword>
<dbReference type="OrthoDB" id="9797223at2"/>
<reference evidence="5 6" key="1">
    <citation type="submission" date="2016-11" db="EMBL/GenBank/DDBJ databases">
        <authorList>
            <person name="Jaros S."/>
            <person name="Januszkiewicz K."/>
            <person name="Wedrychowicz H."/>
        </authorList>
    </citation>
    <scope>NUCLEOTIDE SEQUENCE [LARGE SCALE GENOMIC DNA]</scope>
    <source>
        <strain evidence="5 6">DSM 21425</strain>
    </source>
</reference>
<protein>
    <submittedName>
        <fullName evidence="5">Transcriptional regulator, DeoR family</fullName>
    </submittedName>
</protein>
<dbReference type="InterPro" id="IPR050313">
    <property type="entry name" value="Carb_Metab_HTH_regulators"/>
</dbReference>